<dbReference type="GO" id="GO:1990429">
    <property type="term" value="C:peroxisomal importomer complex"/>
    <property type="evidence" value="ECO:0007669"/>
    <property type="project" value="TreeGrafter"/>
</dbReference>
<gene>
    <name evidence="10" type="ORF">Ctob_015959</name>
</gene>
<keyword evidence="5 9" id="KW-0472">Membrane</keyword>
<dbReference type="GO" id="GO:0005778">
    <property type="term" value="C:peroxisomal membrane"/>
    <property type="evidence" value="ECO:0007669"/>
    <property type="project" value="UniProtKB-SubCell"/>
</dbReference>
<keyword evidence="6" id="KW-0576">Peroxisome</keyword>
<keyword evidence="9" id="KW-0812">Transmembrane</keyword>
<evidence type="ECO:0000313" key="10">
    <source>
        <dbReference type="EMBL" id="KOO34232.1"/>
    </source>
</evidence>
<keyword evidence="2" id="KW-0813">Transport</keyword>
<dbReference type="EMBL" id="JWZX01001288">
    <property type="protein sequence ID" value="KOO34232.1"/>
    <property type="molecule type" value="Genomic_DNA"/>
</dbReference>
<evidence type="ECO:0000256" key="6">
    <source>
        <dbReference type="ARBA" id="ARBA00023140"/>
    </source>
</evidence>
<comment type="subcellular location">
    <subcellularLocation>
        <location evidence="8">Peroxisome membrane</location>
    </subcellularLocation>
</comment>
<evidence type="ECO:0000313" key="11">
    <source>
        <dbReference type="Proteomes" id="UP000037460"/>
    </source>
</evidence>
<comment type="similarity">
    <text evidence="1">Belongs to the peroxin-13 family.</text>
</comment>
<name>A0A0M0K6J2_9EUKA</name>
<dbReference type="PANTHER" id="PTHR19332">
    <property type="entry name" value="PEROXISOMAL MEMBRANE PROTEIN PEX13"/>
    <property type="match status" value="1"/>
</dbReference>
<dbReference type="Proteomes" id="UP000037460">
    <property type="component" value="Unassembled WGS sequence"/>
</dbReference>
<evidence type="ECO:0000256" key="2">
    <source>
        <dbReference type="ARBA" id="ARBA00022448"/>
    </source>
</evidence>
<evidence type="ECO:0000256" key="4">
    <source>
        <dbReference type="ARBA" id="ARBA00023010"/>
    </source>
</evidence>
<dbReference type="AlphaFoldDB" id="A0A0M0K6J2"/>
<protein>
    <recommendedName>
        <fullName evidence="7">Peroxin-13</fullName>
    </recommendedName>
</protein>
<dbReference type="PANTHER" id="PTHR19332:SF1">
    <property type="entry name" value="PEROXISOMAL MEMBRANE PROTEIN PEX13"/>
    <property type="match status" value="1"/>
</dbReference>
<keyword evidence="4" id="KW-0811">Translocation</keyword>
<dbReference type="InterPro" id="IPR035463">
    <property type="entry name" value="Pex13"/>
</dbReference>
<evidence type="ECO:0000256" key="5">
    <source>
        <dbReference type="ARBA" id="ARBA00023136"/>
    </source>
</evidence>
<comment type="caution">
    <text evidence="10">The sequence shown here is derived from an EMBL/GenBank/DDBJ whole genome shotgun (WGS) entry which is preliminary data.</text>
</comment>
<organism evidence="10 11">
    <name type="scientific">Chrysochromulina tobinii</name>
    <dbReference type="NCBI Taxonomy" id="1460289"/>
    <lineage>
        <taxon>Eukaryota</taxon>
        <taxon>Haptista</taxon>
        <taxon>Haptophyta</taxon>
        <taxon>Prymnesiophyceae</taxon>
        <taxon>Prymnesiales</taxon>
        <taxon>Chrysochromulinaceae</taxon>
        <taxon>Chrysochromulina</taxon>
    </lineage>
</organism>
<keyword evidence="9" id="KW-1133">Transmembrane helix</keyword>
<evidence type="ECO:0000256" key="7">
    <source>
        <dbReference type="ARBA" id="ARBA00029693"/>
    </source>
</evidence>
<evidence type="ECO:0000256" key="1">
    <source>
        <dbReference type="ARBA" id="ARBA00006033"/>
    </source>
</evidence>
<proteinExistence type="inferred from homology"/>
<feature type="transmembrane region" description="Helical" evidence="9">
    <location>
        <begin position="169"/>
        <end position="187"/>
    </location>
</feature>
<keyword evidence="11" id="KW-1185">Reference proteome</keyword>
<evidence type="ECO:0000256" key="8">
    <source>
        <dbReference type="ARBA" id="ARBA00046271"/>
    </source>
</evidence>
<sequence>MMSVKKKVDGGAATSGPTSSNFLGGGYANRYGSSYGSGYGAGYGGYGAGIGGYGGAYGGMSRLGGGFYGGGIGGPFGALGADPDKDMMPPGLRQLEQLLFSVGRITQMLEMNFEVLQHFLTSLVGLIERVRALYGDARQLTSRLCRQSLEFGESSMSTMQEAQSRVRRHPITACGLIVLCLSILLRLRQRLTQRRLGGAPGVQALGETFAAVTLNGAWHGGGGAGRH</sequence>
<keyword evidence="3" id="KW-0653">Protein transport</keyword>
<evidence type="ECO:0000256" key="3">
    <source>
        <dbReference type="ARBA" id="ARBA00022927"/>
    </source>
</evidence>
<dbReference type="GO" id="GO:0016560">
    <property type="term" value="P:protein import into peroxisome matrix, docking"/>
    <property type="evidence" value="ECO:0007669"/>
    <property type="project" value="InterPro"/>
</dbReference>
<accession>A0A0M0K6J2</accession>
<evidence type="ECO:0000256" key="9">
    <source>
        <dbReference type="SAM" id="Phobius"/>
    </source>
</evidence>
<reference evidence="11" key="1">
    <citation type="journal article" date="2015" name="PLoS Genet.">
        <title>Genome Sequence and Transcriptome Analyses of Chrysochromulina tobin: Metabolic Tools for Enhanced Algal Fitness in the Prominent Order Prymnesiales (Haptophyceae).</title>
        <authorList>
            <person name="Hovde B.T."/>
            <person name="Deodato C.R."/>
            <person name="Hunsperger H.M."/>
            <person name="Ryken S.A."/>
            <person name="Yost W."/>
            <person name="Jha R.K."/>
            <person name="Patterson J."/>
            <person name="Monnat R.J. Jr."/>
            <person name="Barlow S.B."/>
            <person name="Starkenburg S.R."/>
            <person name="Cattolico R.A."/>
        </authorList>
    </citation>
    <scope>NUCLEOTIDE SEQUENCE</scope>
    <source>
        <strain evidence="11">CCMP291</strain>
    </source>
</reference>